<dbReference type="PANTHER" id="PTHR12048:SF0">
    <property type="entry name" value="CCAAT_ENHANCER-BINDING PROTEIN ZETA"/>
    <property type="match status" value="1"/>
</dbReference>
<proteinExistence type="inferred from homology"/>
<keyword evidence="5" id="KW-1185">Reference proteome</keyword>
<dbReference type="HOGENOM" id="CLU_003417_0_0_1"/>
<dbReference type="InterPro" id="IPR016024">
    <property type="entry name" value="ARM-type_fold"/>
</dbReference>
<dbReference type="InterPro" id="IPR005612">
    <property type="entry name" value="CCAAT-binding_factor"/>
</dbReference>
<evidence type="ECO:0000313" key="5">
    <source>
        <dbReference type="Proteomes" id="UP000053424"/>
    </source>
</evidence>
<feature type="compositionally biased region" description="Basic and acidic residues" evidence="2">
    <location>
        <begin position="66"/>
        <end position="75"/>
    </location>
</feature>
<feature type="region of interest" description="Disordered" evidence="2">
    <location>
        <begin position="790"/>
        <end position="815"/>
    </location>
</feature>
<evidence type="ECO:0000259" key="3">
    <source>
        <dbReference type="Pfam" id="PF03914"/>
    </source>
</evidence>
<dbReference type="OrthoDB" id="28947at2759"/>
<name>A0A0C2Y3D5_HEBCY</name>
<dbReference type="InterPro" id="IPR040155">
    <property type="entry name" value="CEBPZ/Mak21-like"/>
</dbReference>
<feature type="compositionally biased region" description="Acidic residues" evidence="2">
    <location>
        <begin position="998"/>
        <end position="1013"/>
    </location>
</feature>
<dbReference type="GO" id="GO:0005634">
    <property type="term" value="C:nucleus"/>
    <property type="evidence" value="ECO:0007669"/>
    <property type="project" value="UniProtKB-ARBA"/>
</dbReference>
<sequence length="1174" mass="127336">MARLRKEKGQSSANPKSRKSTETIANKPKGGKKSSANENILTLGGSKDDVELLKNPTLTNDVSKFLRDLNLKDGLSETTPKSKKPKPTAEAAVPAEKKPSKKDRTAVNGKPEIAQTTLTSKKKEKKNGASKPETTTSISASKTTAPTPLEAEDSKPKVQLPTKISFNSKSQFVFQPTAQWYNALPPLPAPTAASGSTISPTRLSTQTTKAAELHEADIFTFQTSSSSNSSSSEASFLAKIIQSGTLSDRLSALTLLVQSSPLHNIKALETLKGMAERGKGKGGREESLKALRCIVDWWVGGGAPSRKLKYFRDQPLLHPSVTNEYLVLWYFEDWLKKYFFSILQILETLSLDPLPYVRTQTINLIFTLLRDKSEQEQNLLRLLVNKLGDTEKSLASRASYHLLQLLQTHPAMKGIIVREIVSLVLRPPAPSTSTTTAGSGTSGGPAQNKHIRFDKAEPSKAQTPSKDKKTTAAHTSGGGGGGGNTHARYYATVTFNQIVLTPTPADREVAIQLIDVYFEMFKELLGEGVDTAEDGILNQEEDDGKGKGVSDAKAKEEFKTDKGGRIRDGGGKKGKGKQIEVRGAAGFTEVEDSNSKLVSAILTGVNRALPFAKIDAGDAGINKHIDTLFLITHTSTFNISLQALVLIQQITASLSPATNTSDNAKSKSVKSSSTSTTKSITDRYYRTLYASLHDSRLATSSKQAMYLNLFFKSVKADAAVAVNATTSVEGAADAAGSEIAAERVERSERVKALIRRFLQVLVSGGGGAPEFIAGGLYLLGELFSSVPGLRSMINQPPKPPSSTQESSSYDPRKREPQFAHASALPLWELTPLLSHYHPAVSLHARQLLTSVPLTASPDLAQNTLSHFLERFVYKNPKKPKVSSSSSGVNGEEDDVDVLAATRVKLVKGDVGNKEVGGVGGLVNEKAFLRRRKEDVPVDQLFFHQYFTKKAEKEKAMATKLKRRKEGKDDELESDEDSEGGEDVDMDDEEGVAEVGSVADEEDEDTSELDEDEVWQVMKASMPRAEGDDDDLLMGSDVDEDEDEDLGLDLDEDDDDEVDLSDDDSNENDTSDADDALSLIEGSDNEDLISLDGDLPDGLIEYDGSDASDEDVGGIVVEEEEWGGIGGGSSNTDKNKKRKREETSGEKRKKLRSLPTFASYEDYAKMIEDGPEDVI</sequence>
<feature type="domain" description="CCAAT-binding factor" evidence="3">
    <location>
        <begin position="640"/>
        <end position="844"/>
    </location>
</feature>
<dbReference type="SUPFAM" id="SSF48371">
    <property type="entry name" value="ARM repeat"/>
    <property type="match status" value="1"/>
</dbReference>
<feature type="compositionally biased region" description="Acidic residues" evidence="2">
    <location>
        <begin position="1026"/>
        <end position="1074"/>
    </location>
</feature>
<dbReference type="PANTHER" id="PTHR12048">
    <property type="entry name" value="CCAAT-BINDING FACTOR-RELATED"/>
    <property type="match status" value="1"/>
</dbReference>
<organism evidence="4 5">
    <name type="scientific">Hebeloma cylindrosporum</name>
    <dbReference type="NCBI Taxonomy" id="76867"/>
    <lineage>
        <taxon>Eukaryota</taxon>
        <taxon>Fungi</taxon>
        <taxon>Dikarya</taxon>
        <taxon>Basidiomycota</taxon>
        <taxon>Agaricomycotina</taxon>
        <taxon>Agaricomycetes</taxon>
        <taxon>Agaricomycetidae</taxon>
        <taxon>Agaricales</taxon>
        <taxon>Agaricineae</taxon>
        <taxon>Hymenogastraceae</taxon>
        <taxon>Hebeloma</taxon>
    </lineage>
</organism>
<feature type="region of interest" description="Disordered" evidence="2">
    <location>
        <begin position="66"/>
        <end position="158"/>
    </location>
</feature>
<dbReference type="Pfam" id="PF03914">
    <property type="entry name" value="CBF"/>
    <property type="match status" value="1"/>
</dbReference>
<feature type="compositionally biased region" description="Low complexity" evidence="2">
    <location>
        <begin position="134"/>
        <end position="148"/>
    </location>
</feature>
<dbReference type="AlphaFoldDB" id="A0A0C2Y3D5"/>
<feature type="region of interest" description="Disordered" evidence="2">
    <location>
        <begin position="1"/>
        <end position="40"/>
    </location>
</feature>
<reference evidence="4 5" key="1">
    <citation type="submission" date="2014-04" db="EMBL/GenBank/DDBJ databases">
        <authorList>
            <consortium name="DOE Joint Genome Institute"/>
            <person name="Kuo A."/>
            <person name="Gay G."/>
            <person name="Dore J."/>
            <person name="Kohler A."/>
            <person name="Nagy L.G."/>
            <person name="Floudas D."/>
            <person name="Copeland A."/>
            <person name="Barry K.W."/>
            <person name="Cichocki N."/>
            <person name="Veneault-Fourrey C."/>
            <person name="LaButti K."/>
            <person name="Lindquist E.A."/>
            <person name="Lipzen A."/>
            <person name="Lundell T."/>
            <person name="Morin E."/>
            <person name="Murat C."/>
            <person name="Sun H."/>
            <person name="Tunlid A."/>
            <person name="Henrissat B."/>
            <person name="Grigoriev I.V."/>
            <person name="Hibbett D.S."/>
            <person name="Martin F."/>
            <person name="Nordberg H.P."/>
            <person name="Cantor M.N."/>
            <person name="Hua S.X."/>
        </authorList>
    </citation>
    <scope>NUCLEOTIDE SEQUENCE [LARGE SCALE GENOMIC DNA]</scope>
    <source>
        <strain evidence="5">h7</strain>
    </source>
</reference>
<dbReference type="Proteomes" id="UP000053424">
    <property type="component" value="Unassembled WGS sequence"/>
</dbReference>
<reference evidence="5" key="2">
    <citation type="submission" date="2015-01" db="EMBL/GenBank/DDBJ databases">
        <title>Evolutionary Origins and Diversification of the Mycorrhizal Mutualists.</title>
        <authorList>
            <consortium name="DOE Joint Genome Institute"/>
            <consortium name="Mycorrhizal Genomics Consortium"/>
            <person name="Kohler A."/>
            <person name="Kuo A."/>
            <person name="Nagy L.G."/>
            <person name="Floudas D."/>
            <person name="Copeland A."/>
            <person name="Barry K.W."/>
            <person name="Cichocki N."/>
            <person name="Veneault-Fourrey C."/>
            <person name="LaButti K."/>
            <person name="Lindquist E.A."/>
            <person name="Lipzen A."/>
            <person name="Lundell T."/>
            <person name="Morin E."/>
            <person name="Murat C."/>
            <person name="Riley R."/>
            <person name="Ohm R."/>
            <person name="Sun H."/>
            <person name="Tunlid A."/>
            <person name="Henrissat B."/>
            <person name="Grigoriev I.V."/>
            <person name="Hibbett D.S."/>
            <person name="Martin F."/>
        </authorList>
    </citation>
    <scope>NUCLEOTIDE SEQUENCE [LARGE SCALE GENOMIC DNA]</scope>
    <source>
        <strain evidence="5">h7</strain>
    </source>
</reference>
<feature type="compositionally biased region" description="Acidic residues" evidence="2">
    <location>
        <begin position="1102"/>
        <end position="1121"/>
    </location>
</feature>
<accession>A0A0C2Y3D5</accession>
<feature type="region of interest" description="Disordered" evidence="2">
    <location>
        <begin position="431"/>
        <end position="483"/>
    </location>
</feature>
<dbReference type="STRING" id="686832.A0A0C2Y3D5"/>
<feature type="compositionally biased region" description="Acidic residues" evidence="2">
    <location>
        <begin position="968"/>
        <end position="991"/>
    </location>
</feature>
<comment type="similarity">
    <text evidence="1">Belongs to the CBF/MAK21 family.</text>
</comment>
<gene>
    <name evidence="4" type="ORF">M413DRAFT_25783</name>
</gene>
<feature type="region of interest" description="Disordered" evidence="2">
    <location>
        <begin position="959"/>
        <end position="1152"/>
    </location>
</feature>
<evidence type="ECO:0000256" key="2">
    <source>
        <dbReference type="SAM" id="MobiDB-lite"/>
    </source>
</evidence>
<evidence type="ECO:0000256" key="1">
    <source>
        <dbReference type="ARBA" id="ARBA00007797"/>
    </source>
</evidence>
<evidence type="ECO:0000313" key="4">
    <source>
        <dbReference type="EMBL" id="KIM44363.1"/>
    </source>
</evidence>
<dbReference type="EMBL" id="KN831774">
    <property type="protein sequence ID" value="KIM44363.1"/>
    <property type="molecule type" value="Genomic_DNA"/>
</dbReference>
<protein>
    <recommendedName>
        <fullName evidence="3">CCAAT-binding factor domain-containing protein</fullName>
    </recommendedName>
</protein>
<feature type="compositionally biased region" description="Basic and acidic residues" evidence="2">
    <location>
        <begin position="95"/>
        <end position="105"/>
    </location>
</feature>